<dbReference type="InterPro" id="IPR011604">
    <property type="entry name" value="PDDEXK-like_dom_sf"/>
</dbReference>
<evidence type="ECO:0000256" key="2">
    <source>
        <dbReference type="ARBA" id="ARBA00022741"/>
    </source>
</evidence>
<evidence type="ECO:0000256" key="7">
    <source>
        <dbReference type="ARBA" id="ARBA00022840"/>
    </source>
</evidence>
<dbReference type="EMBL" id="CP034235">
    <property type="protein sequence ID" value="QGR00068.1"/>
    <property type="molecule type" value="Genomic_DNA"/>
</dbReference>
<comment type="function">
    <text evidence="13">The heterodimer acts as both an ATP-dependent DNA helicase and an ATP-dependent, dual-direction single-stranded exonuclease. Recognizes the chi site generating a DNA molecule suitable for the initiation of homologous recombination. The AddA nuclease domain is required for chi fragment generation; this subunit has the helicase and 3' -&gt; 5' nuclease activities.</text>
</comment>
<dbReference type="InterPro" id="IPR014016">
    <property type="entry name" value="UvrD-like_ATP-bd"/>
</dbReference>
<protein>
    <recommendedName>
        <fullName evidence="13">ATP-dependent helicase/nuclease subunit A</fullName>
        <ecNumber evidence="13">3.1.-.-</ecNumber>
        <ecNumber evidence="13">5.6.2.4</ecNumber>
    </recommendedName>
    <alternativeName>
        <fullName evidence="13">ATP-dependent helicase/nuclease AddA</fullName>
    </alternativeName>
    <alternativeName>
        <fullName evidence="13">DNA 3'-5' helicase AddA</fullName>
    </alternativeName>
</protein>
<gene>
    <name evidence="13 18" type="primary">addA</name>
    <name evidence="18" type="ORF">EHS13_12900</name>
</gene>
<keyword evidence="3 13" id="KW-0227">DNA damage</keyword>
<dbReference type="InterPro" id="IPR038726">
    <property type="entry name" value="PDDEXK_AddAB-type"/>
</dbReference>
<keyword evidence="7 13" id="KW-0067">ATP-binding</keyword>
<name>A0A6B8RVX0_9BACL</name>
<proteinExistence type="inferred from homology"/>
<evidence type="ECO:0000259" key="16">
    <source>
        <dbReference type="PROSITE" id="PS51198"/>
    </source>
</evidence>
<evidence type="ECO:0000256" key="3">
    <source>
        <dbReference type="ARBA" id="ARBA00022763"/>
    </source>
</evidence>
<evidence type="ECO:0000256" key="13">
    <source>
        <dbReference type="HAMAP-Rule" id="MF_01451"/>
    </source>
</evidence>
<dbReference type="HAMAP" id="MF_01451">
    <property type="entry name" value="AddA"/>
    <property type="match status" value="1"/>
</dbReference>
<evidence type="ECO:0000256" key="8">
    <source>
        <dbReference type="ARBA" id="ARBA00023125"/>
    </source>
</evidence>
<feature type="binding site" evidence="14">
    <location>
        <begin position="31"/>
        <end position="38"/>
    </location>
    <ligand>
        <name>ATP</name>
        <dbReference type="ChEBI" id="CHEBI:30616"/>
    </ligand>
</feature>
<dbReference type="EC" id="5.6.2.4" evidence="13"/>
<dbReference type="PROSITE" id="PS51198">
    <property type="entry name" value="UVRD_HELICASE_ATP_BIND"/>
    <property type="match status" value="1"/>
</dbReference>
<dbReference type="PANTHER" id="PTHR11070:SF48">
    <property type="entry name" value="ATP-DEPENDENT HELICASE_NUCLEASE SUBUNIT A"/>
    <property type="match status" value="1"/>
</dbReference>
<dbReference type="InterPro" id="IPR011335">
    <property type="entry name" value="Restrct_endonuc-II-like"/>
</dbReference>
<dbReference type="GO" id="GO:0008408">
    <property type="term" value="F:3'-5' exonuclease activity"/>
    <property type="evidence" value="ECO:0007669"/>
    <property type="project" value="UniProtKB-UniRule"/>
</dbReference>
<evidence type="ECO:0000256" key="1">
    <source>
        <dbReference type="ARBA" id="ARBA00022722"/>
    </source>
</evidence>
<keyword evidence="1 13" id="KW-0540">Nuclease</keyword>
<dbReference type="GO" id="GO:0005524">
    <property type="term" value="F:ATP binding"/>
    <property type="evidence" value="ECO:0007669"/>
    <property type="project" value="UniProtKB-UniRule"/>
</dbReference>
<keyword evidence="2 13" id="KW-0547">Nucleotide-binding</keyword>
<dbReference type="GO" id="GO:0000724">
    <property type="term" value="P:double-strand break repair via homologous recombination"/>
    <property type="evidence" value="ECO:0007669"/>
    <property type="project" value="UniProtKB-UniRule"/>
</dbReference>
<dbReference type="Proteomes" id="UP000426246">
    <property type="component" value="Chromosome"/>
</dbReference>
<dbReference type="EC" id="3.1.-.-" evidence="13"/>
<keyword evidence="4 13" id="KW-0378">Hydrolase</keyword>
<keyword evidence="10 13" id="KW-0413">Isomerase</keyword>
<dbReference type="GO" id="GO:0043138">
    <property type="term" value="F:3'-5' DNA helicase activity"/>
    <property type="evidence" value="ECO:0007669"/>
    <property type="project" value="UniProtKB-UniRule"/>
</dbReference>
<evidence type="ECO:0000256" key="10">
    <source>
        <dbReference type="ARBA" id="ARBA00023235"/>
    </source>
</evidence>
<dbReference type="InterPro" id="IPR027417">
    <property type="entry name" value="P-loop_NTPase"/>
</dbReference>
<keyword evidence="6 13" id="KW-0269">Exonuclease</keyword>
<evidence type="ECO:0000256" key="12">
    <source>
        <dbReference type="ARBA" id="ARBA00048988"/>
    </source>
</evidence>
<keyword evidence="8 13" id="KW-0238">DNA-binding</keyword>
<feature type="region of interest" description="Disordered" evidence="15">
    <location>
        <begin position="558"/>
        <end position="596"/>
    </location>
</feature>
<feature type="domain" description="UvrD-like helicase ATP-binding" evidence="16">
    <location>
        <begin position="10"/>
        <end position="495"/>
    </location>
</feature>
<dbReference type="FunFam" id="3.40.50.300:FF:001236">
    <property type="entry name" value="ATP-dependent helicase/nuclease subunit A"/>
    <property type="match status" value="1"/>
</dbReference>
<keyword evidence="5 13" id="KW-0347">Helicase</keyword>
<dbReference type="Pfam" id="PF12705">
    <property type="entry name" value="PDDEXK_1"/>
    <property type="match status" value="1"/>
</dbReference>
<dbReference type="GO" id="GO:0033202">
    <property type="term" value="C:DNA helicase complex"/>
    <property type="evidence" value="ECO:0007669"/>
    <property type="project" value="TreeGrafter"/>
</dbReference>
<dbReference type="Gene3D" id="3.90.320.10">
    <property type="match status" value="1"/>
</dbReference>
<organism evidence="18 19">
    <name type="scientific">Paenibacillus psychroresistens</name>
    <dbReference type="NCBI Taxonomy" id="1778678"/>
    <lineage>
        <taxon>Bacteria</taxon>
        <taxon>Bacillati</taxon>
        <taxon>Bacillota</taxon>
        <taxon>Bacilli</taxon>
        <taxon>Bacillales</taxon>
        <taxon>Paenibacillaceae</taxon>
        <taxon>Paenibacillus</taxon>
    </lineage>
</organism>
<dbReference type="OrthoDB" id="9810135at2"/>
<evidence type="ECO:0000256" key="15">
    <source>
        <dbReference type="SAM" id="MobiDB-lite"/>
    </source>
</evidence>
<evidence type="ECO:0000259" key="17">
    <source>
        <dbReference type="PROSITE" id="PS51217"/>
    </source>
</evidence>
<evidence type="ECO:0000256" key="5">
    <source>
        <dbReference type="ARBA" id="ARBA00022806"/>
    </source>
</evidence>
<dbReference type="InterPro" id="IPR014017">
    <property type="entry name" value="DNA_helicase_UvrD-like_C"/>
</dbReference>
<dbReference type="SUPFAM" id="SSF52980">
    <property type="entry name" value="Restriction endonuclease-like"/>
    <property type="match status" value="1"/>
</dbReference>
<comment type="catalytic activity">
    <reaction evidence="12 13">
        <text>ATP + H2O = ADP + phosphate + H(+)</text>
        <dbReference type="Rhea" id="RHEA:13065"/>
        <dbReference type="ChEBI" id="CHEBI:15377"/>
        <dbReference type="ChEBI" id="CHEBI:15378"/>
        <dbReference type="ChEBI" id="CHEBI:30616"/>
        <dbReference type="ChEBI" id="CHEBI:43474"/>
        <dbReference type="ChEBI" id="CHEBI:456216"/>
        <dbReference type="EC" id="5.6.2.4"/>
    </reaction>
</comment>
<dbReference type="KEGG" id="ppsc:EHS13_12900"/>
<dbReference type="InterPro" id="IPR014152">
    <property type="entry name" value="AddA"/>
</dbReference>
<comment type="similarity">
    <text evidence="13">Belongs to the helicase family. AddA subfamily.</text>
</comment>
<sequence>MDQASKPIDSTWTDDQWEAISLRGSNILVAAAAGSGKTAVLVERIIRQISDVHNPLDVDRLLVATFTKAAAAEMRHRIGEALEKALFAQPESQHLRRQLALIHRASITTLHSFCMEVIQRYFQMVQLDPGFRIANETEAALLRHDQLQDLLEECYGENLDEQVNGFWLLVEWFSGERNDDALMALIEQLYDSSRSHPDPAKWLLEKAARFNSGANGSSEDEEPWLRSLTHDVHLELNGVEGLLLEAIRIVEQPGGPLPYMDNLEGELSLIRYLQELSAETNQKTWHQIWGDLYEAFQTTGFGRLNPCKGDTYDKGLQENVKQLRDRAKDQFSKLKVELFGRSLEQFSAELTEMAPLMQVLVDLVLRFGERYMQAKIAKGLLDFADLEHYCLQILRDPASTGDELLPSRAALDYQEQFVEVLLDEYQDTNRVQEAIIDLISRKNPGNRFIVGDVKQSIYRFRLAEPGLFLEKYKSYQKTLGGAGRRIDLAANFRSRREVVDGVNYIFKQVMNESVGEVAYDRSAELVYGAGYPESEAGIKELSAEEKFAIELLLIDRSGESSESSEDDAESQEGGKSSDAEEDEGPTAGGTVRDDTQELKTAEMEARLIALHIRRLMGMDGQPAFQVWDKKAGGMRPIAYRDIVILLRATRNWAPTLMEELRLQTIPAYADLNTGYFTAMEIEVVISLLQIIDNPMQDIPLAAVLRSPIVGLTADELATIRLAQKQGSFYLALLQYVEQIGTSETAEQTLSEKLISFIATLEVWREDAKQGALADLIWGIYRTTGFYDFVGGMPGGVQRQANLRALYDRARQYEATSFRGLFRFLRFIERMQDSGGDLGTARALGEQEDVVRIISIHKSKGLEFPVVFVAGLAKMFNQQDLNSTFLLHKELGFGPKYVDTKLRVSYPSLPYLAIRRRMRLEMLAEEMRVLYVAMTRAREKLYLVGTVRNLDKQLLQWGRQLPHKAIELPDYELAKARCYLDWIGPSLIRHPHAESLRVRGGFEKQSSNGTLLNEMPSHWKVVLAQPELFVAQAAAASEAVVEQQQHKEALLNLTPIPLVADELSSEIEERLSWKYSYEMASQLLSKTSVTELKRLGDSQGSAEFSEETRSADRRLSFRRPRFIEQQQLNAAERGTVYHAVMQQLPINAGLTLADIQGTLDRMLGLQMITSMQYNSVDVKVIHGFFGTDLGHRLLNAKQVLRETPFSYGLQASEIYPFAPEAIQDEMVLIQGVIDCLFEDEQGLILLDYKTDAVRTPDIPLLAEKYRVQLELYAKAVEQIWKKPVTQTYLFYFDGAHLIELTAKR</sequence>
<dbReference type="SUPFAM" id="SSF52540">
    <property type="entry name" value="P-loop containing nucleoside triphosphate hydrolases"/>
    <property type="match status" value="1"/>
</dbReference>
<keyword evidence="19" id="KW-1185">Reference proteome</keyword>
<evidence type="ECO:0000256" key="4">
    <source>
        <dbReference type="ARBA" id="ARBA00022801"/>
    </source>
</evidence>
<evidence type="ECO:0000256" key="11">
    <source>
        <dbReference type="ARBA" id="ARBA00034617"/>
    </source>
</evidence>
<dbReference type="GO" id="GO:0005829">
    <property type="term" value="C:cytosol"/>
    <property type="evidence" value="ECO:0007669"/>
    <property type="project" value="TreeGrafter"/>
</dbReference>
<keyword evidence="9 13" id="KW-0234">DNA repair</keyword>
<accession>A0A6B8RVX0</accession>
<dbReference type="GO" id="GO:0003690">
    <property type="term" value="F:double-stranded DNA binding"/>
    <property type="evidence" value="ECO:0007669"/>
    <property type="project" value="UniProtKB-UniRule"/>
</dbReference>
<comment type="subunit">
    <text evidence="13">Heterodimer of AddA and AddB/RexB.</text>
</comment>
<evidence type="ECO:0000256" key="9">
    <source>
        <dbReference type="ARBA" id="ARBA00023204"/>
    </source>
</evidence>
<dbReference type="PROSITE" id="PS51217">
    <property type="entry name" value="UVRD_HELICASE_CTER"/>
    <property type="match status" value="1"/>
</dbReference>
<evidence type="ECO:0000256" key="14">
    <source>
        <dbReference type="PROSITE-ProRule" id="PRU00560"/>
    </source>
</evidence>
<dbReference type="Pfam" id="PF00580">
    <property type="entry name" value="UvrD-helicase"/>
    <property type="match status" value="1"/>
</dbReference>
<dbReference type="NCBIfam" id="TIGR02785">
    <property type="entry name" value="addA_Gpos"/>
    <property type="match status" value="1"/>
</dbReference>
<dbReference type="InterPro" id="IPR000212">
    <property type="entry name" value="DNA_helicase_UvrD/REP"/>
</dbReference>
<evidence type="ECO:0000256" key="6">
    <source>
        <dbReference type="ARBA" id="ARBA00022839"/>
    </source>
</evidence>
<feature type="domain" description="UvrD-like helicase C-terminal" evidence="17">
    <location>
        <begin position="562"/>
        <end position="860"/>
    </location>
</feature>
<evidence type="ECO:0000313" key="19">
    <source>
        <dbReference type="Proteomes" id="UP000426246"/>
    </source>
</evidence>
<dbReference type="Gene3D" id="3.40.50.300">
    <property type="entry name" value="P-loop containing nucleotide triphosphate hydrolases"/>
    <property type="match status" value="4"/>
</dbReference>
<comment type="catalytic activity">
    <reaction evidence="11 13">
        <text>Couples ATP hydrolysis with the unwinding of duplex DNA by translocating in the 3'-5' direction.</text>
        <dbReference type="EC" id="5.6.2.4"/>
    </reaction>
</comment>
<reference evidence="19" key="1">
    <citation type="submission" date="2018-11" db="EMBL/GenBank/DDBJ databases">
        <title>Complete genome sequence of Paenibacillus sp. ML311-T8.</title>
        <authorList>
            <person name="Nam Y.-D."/>
            <person name="Kang J."/>
            <person name="Chung W.-H."/>
            <person name="Park Y.S."/>
        </authorList>
    </citation>
    <scope>NUCLEOTIDE SEQUENCE [LARGE SCALE GENOMIC DNA]</scope>
    <source>
        <strain evidence="19">ML311-T8</strain>
    </source>
</reference>
<comment type="cofactor">
    <cofactor evidence="13">
        <name>Mg(2+)</name>
        <dbReference type="ChEBI" id="CHEBI:18420"/>
    </cofactor>
</comment>
<dbReference type="Pfam" id="PF13361">
    <property type="entry name" value="UvrD_C"/>
    <property type="match status" value="1"/>
</dbReference>
<dbReference type="PANTHER" id="PTHR11070">
    <property type="entry name" value="UVRD / RECB / PCRA DNA HELICASE FAMILY MEMBER"/>
    <property type="match status" value="1"/>
</dbReference>
<evidence type="ECO:0000313" key="18">
    <source>
        <dbReference type="EMBL" id="QGR00068.1"/>
    </source>
</evidence>